<name>A0A512J8Q9_9HYPH</name>
<proteinExistence type="predicted"/>
<accession>A0A512J8Q9</accession>
<reference evidence="5" key="2">
    <citation type="journal article" date="2019" name="Int. J. Syst. Evol. Microbiol.">
        <title>The Global Catalogue of Microorganisms (GCM) 10K type strain sequencing project: providing services to taxonomists for standard genome sequencing and annotation.</title>
        <authorList>
            <consortium name="The Broad Institute Genomics Platform"/>
            <consortium name="The Broad Institute Genome Sequencing Center for Infectious Disease"/>
            <person name="Wu L."/>
            <person name="Ma J."/>
        </authorList>
    </citation>
    <scope>NUCLEOTIDE SEQUENCE [LARGE SCALE GENOMIC DNA]</scope>
    <source>
        <strain evidence="5">NBRC 107715</strain>
    </source>
</reference>
<dbReference type="Proteomes" id="UP000321960">
    <property type="component" value="Unassembled WGS sequence"/>
</dbReference>
<comment type="caution">
    <text evidence="2">The sequence shown here is derived from an EMBL/GenBank/DDBJ whole genome shotgun (WGS) entry which is preliminary data.</text>
</comment>
<sequence>MPEKLDRALLDAADRDVREAERRRKQQAALVAQLAEQGADEEILLLARRLLLEIERTITIAHAHRSVLRSLIERE</sequence>
<feature type="coiled-coil region" evidence="1">
    <location>
        <begin position="10"/>
        <end position="37"/>
    </location>
</feature>
<organism evidence="2 4">
    <name type="scientific">Methylobacterium oxalidis</name>
    <dbReference type="NCBI Taxonomy" id="944322"/>
    <lineage>
        <taxon>Bacteria</taxon>
        <taxon>Pseudomonadati</taxon>
        <taxon>Pseudomonadota</taxon>
        <taxon>Alphaproteobacteria</taxon>
        <taxon>Hyphomicrobiales</taxon>
        <taxon>Methylobacteriaceae</taxon>
        <taxon>Methylobacterium</taxon>
    </lineage>
</organism>
<evidence type="ECO:0000313" key="3">
    <source>
        <dbReference type="EMBL" id="GLS62475.1"/>
    </source>
</evidence>
<evidence type="ECO:0000313" key="4">
    <source>
        <dbReference type="Proteomes" id="UP000321960"/>
    </source>
</evidence>
<reference evidence="2 4" key="3">
    <citation type="submission" date="2019-07" db="EMBL/GenBank/DDBJ databases">
        <title>Whole genome shotgun sequence of Methylobacterium oxalidis NBRC 107715.</title>
        <authorList>
            <person name="Hosoyama A."/>
            <person name="Uohara A."/>
            <person name="Ohji S."/>
            <person name="Ichikawa N."/>
        </authorList>
    </citation>
    <scope>NUCLEOTIDE SEQUENCE [LARGE SCALE GENOMIC DNA]</scope>
    <source>
        <strain evidence="2 4">NBRC 107715</strain>
    </source>
</reference>
<dbReference type="EMBL" id="BSPK01000010">
    <property type="protein sequence ID" value="GLS62475.1"/>
    <property type="molecule type" value="Genomic_DNA"/>
</dbReference>
<protein>
    <submittedName>
        <fullName evidence="2">Uncharacterized protein</fullName>
    </submittedName>
</protein>
<gene>
    <name evidence="3" type="ORF">GCM10007888_08560</name>
    <name evidence="2" type="ORF">MOX02_43700</name>
</gene>
<dbReference type="Proteomes" id="UP001156856">
    <property type="component" value="Unassembled WGS sequence"/>
</dbReference>
<evidence type="ECO:0000313" key="5">
    <source>
        <dbReference type="Proteomes" id="UP001156856"/>
    </source>
</evidence>
<keyword evidence="1" id="KW-0175">Coiled coil</keyword>
<dbReference type="RefSeq" id="WP_170267950.1">
    <property type="nucleotide sequence ID" value="NZ_BJZU01000100.1"/>
</dbReference>
<reference evidence="3" key="1">
    <citation type="journal article" date="2014" name="Int. J. Syst. Evol. Microbiol.">
        <title>Complete genome of a new Firmicutes species belonging to the dominant human colonic microbiota ('Ruminococcus bicirculans') reveals two chromosomes and a selective capacity to utilize plant glucans.</title>
        <authorList>
            <consortium name="NISC Comparative Sequencing Program"/>
            <person name="Wegmann U."/>
            <person name="Louis P."/>
            <person name="Goesmann A."/>
            <person name="Henrissat B."/>
            <person name="Duncan S.H."/>
            <person name="Flint H.J."/>
        </authorList>
    </citation>
    <scope>NUCLEOTIDE SEQUENCE</scope>
    <source>
        <strain evidence="3">NBRC 107715</strain>
    </source>
</reference>
<dbReference type="EMBL" id="BJZU01000100">
    <property type="protein sequence ID" value="GEP06332.1"/>
    <property type="molecule type" value="Genomic_DNA"/>
</dbReference>
<evidence type="ECO:0000256" key="1">
    <source>
        <dbReference type="SAM" id="Coils"/>
    </source>
</evidence>
<evidence type="ECO:0000313" key="2">
    <source>
        <dbReference type="EMBL" id="GEP06332.1"/>
    </source>
</evidence>
<dbReference type="AlphaFoldDB" id="A0A512J8Q9"/>
<keyword evidence="5" id="KW-1185">Reference proteome</keyword>
<reference evidence="3" key="4">
    <citation type="submission" date="2023-01" db="EMBL/GenBank/DDBJ databases">
        <title>Draft genome sequence of Methylobacterium oxalidis strain NBRC 107715.</title>
        <authorList>
            <person name="Sun Q."/>
            <person name="Mori K."/>
        </authorList>
    </citation>
    <scope>NUCLEOTIDE SEQUENCE</scope>
    <source>
        <strain evidence="3">NBRC 107715</strain>
    </source>
</reference>